<dbReference type="Proteomes" id="UP000178873">
    <property type="component" value="Unassembled WGS sequence"/>
</dbReference>
<dbReference type="AlphaFoldDB" id="A0A1G2M3Y3"/>
<feature type="transmembrane region" description="Helical" evidence="1">
    <location>
        <begin position="107"/>
        <end position="125"/>
    </location>
</feature>
<evidence type="ECO:0000313" key="2">
    <source>
        <dbReference type="EMBL" id="OHA17751.1"/>
    </source>
</evidence>
<keyword evidence="1" id="KW-0472">Membrane</keyword>
<sequence>MSYFFILPSYLLWHYTEGLRDMTRVWTNFLWFLYNFFSIPILAKTLFEPWRRIQEQKHRGGFSPEDIAETLMTNTIMRLVGALIRLCTIAIGTCVILVVFWGGILLYGAWLLLPALIPASFLYGLSSLIF</sequence>
<organism evidence="2 3">
    <name type="scientific">Candidatus Taylorbacteria bacterium RIFCSPHIGHO2_01_FULL_46_22b</name>
    <dbReference type="NCBI Taxonomy" id="1802301"/>
    <lineage>
        <taxon>Bacteria</taxon>
        <taxon>Candidatus Tayloriibacteriota</taxon>
    </lineage>
</organism>
<protein>
    <recommendedName>
        <fullName evidence="4">CAAX prenyl protease 1 N-terminal domain-containing protein</fullName>
    </recommendedName>
</protein>
<proteinExistence type="predicted"/>
<evidence type="ECO:0008006" key="4">
    <source>
        <dbReference type="Google" id="ProtNLM"/>
    </source>
</evidence>
<dbReference type="EMBL" id="MHRF01000013">
    <property type="protein sequence ID" value="OHA17751.1"/>
    <property type="molecule type" value="Genomic_DNA"/>
</dbReference>
<gene>
    <name evidence="2" type="ORF">A2664_04025</name>
</gene>
<reference evidence="2 3" key="1">
    <citation type="journal article" date="2016" name="Nat. Commun.">
        <title>Thousands of microbial genomes shed light on interconnected biogeochemical processes in an aquifer system.</title>
        <authorList>
            <person name="Anantharaman K."/>
            <person name="Brown C.T."/>
            <person name="Hug L.A."/>
            <person name="Sharon I."/>
            <person name="Castelle C.J."/>
            <person name="Probst A.J."/>
            <person name="Thomas B.C."/>
            <person name="Singh A."/>
            <person name="Wilkins M.J."/>
            <person name="Karaoz U."/>
            <person name="Brodie E.L."/>
            <person name="Williams K.H."/>
            <person name="Hubbard S.S."/>
            <person name="Banfield J.F."/>
        </authorList>
    </citation>
    <scope>NUCLEOTIDE SEQUENCE [LARGE SCALE GENOMIC DNA]</scope>
</reference>
<comment type="caution">
    <text evidence="2">The sequence shown here is derived from an EMBL/GenBank/DDBJ whole genome shotgun (WGS) entry which is preliminary data.</text>
</comment>
<accession>A0A1G2M3Y3</accession>
<keyword evidence="1" id="KW-1133">Transmembrane helix</keyword>
<feature type="transmembrane region" description="Helical" evidence="1">
    <location>
        <begin position="82"/>
        <end position="101"/>
    </location>
</feature>
<evidence type="ECO:0000313" key="3">
    <source>
        <dbReference type="Proteomes" id="UP000178873"/>
    </source>
</evidence>
<evidence type="ECO:0000256" key="1">
    <source>
        <dbReference type="SAM" id="Phobius"/>
    </source>
</evidence>
<dbReference type="STRING" id="1802301.A2664_04025"/>
<feature type="transmembrane region" description="Helical" evidence="1">
    <location>
        <begin position="29"/>
        <end position="47"/>
    </location>
</feature>
<keyword evidence="1" id="KW-0812">Transmembrane</keyword>
<name>A0A1G2M3Y3_9BACT</name>